<dbReference type="OrthoDB" id="9799827at2"/>
<dbReference type="InterPro" id="IPR036662">
    <property type="entry name" value="PTS_EIIA_man-typ_sf"/>
</dbReference>
<dbReference type="AlphaFoldDB" id="A0A1H8Y1W2"/>
<dbReference type="InterPro" id="IPR004701">
    <property type="entry name" value="PTS_EIIA_man-typ"/>
</dbReference>
<dbReference type="PANTHER" id="PTHR33799">
    <property type="entry name" value="PTS PERMEASE-RELATED-RELATED"/>
    <property type="match status" value="1"/>
</dbReference>
<organism evidence="3 4">
    <name type="scientific">Propionispora vibrioides</name>
    <dbReference type="NCBI Taxonomy" id="112903"/>
    <lineage>
        <taxon>Bacteria</taxon>
        <taxon>Bacillati</taxon>
        <taxon>Bacillota</taxon>
        <taxon>Negativicutes</taxon>
        <taxon>Selenomonadales</taxon>
        <taxon>Sporomusaceae</taxon>
        <taxon>Propionispora</taxon>
    </lineage>
</organism>
<dbReference type="Gene3D" id="3.40.50.510">
    <property type="entry name" value="Phosphotransferase system, mannose-type IIA component"/>
    <property type="match status" value="1"/>
</dbReference>
<feature type="domain" description="PTS EIIA type-4" evidence="2">
    <location>
        <begin position="2"/>
        <end position="139"/>
    </location>
</feature>
<dbReference type="InterPro" id="IPR051471">
    <property type="entry name" value="Bacterial_PTS_sugar_comp"/>
</dbReference>
<dbReference type="GO" id="GO:0009401">
    <property type="term" value="P:phosphoenolpyruvate-dependent sugar phosphotransferase system"/>
    <property type="evidence" value="ECO:0007669"/>
    <property type="project" value="InterPro"/>
</dbReference>
<dbReference type="RefSeq" id="WP_091751890.1">
    <property type="nucleotide sequence ID" value="NZ_FODY01000037.1"/>
</dbReference>
<protein>
    <submittedName>
        <fullName evidence="3">PTS system, N-acetylgalactosamine-specific IIA component</fullName>
    </submittedName>
</protein>
<name>A0A1H8Y1W2_9FIRM</name>
<dbReference type="SUPFAM" id="SSF53062">
    <property type="entry name" value="PTS system fructose IIA component-like"/>
    <property type="match status" value="1"/>
</dbReference>
<keyword evidence="4" id="KW-1185">Reference proteome</keyword>
<dbReference type="GO" id="GO:0016740">
    <property type="term" value="F:transferase activity"/>
    <property type="evidence" value="ECO:0007669"/>
    <property type="project" value="UniProtKB-KW"/>
</dbReference>
<gene>
    <name evidence="3" type="ORF">SAMN04490178_13730</name>
</gene>
<keyword evidence="1" id="KW-0808">Transferase</keyword>
<dbReference type="Proteomes" id="UP000198847">
    <property type="component" value="Unassembled WGS sequence"/>
</dbReference>
<evidence type="ECO:0000259" key="2">
    <source>
        <dbReference type="PROSITE" id="PS51096"/>
    </source>
</evidence>
<reference evidence="3 4" key="1">
    <citation type="submission" date="2016-10" db="EMBL/GenBank/DDBJ databases">
        <authorList>
            <person name="de Groot N.N."/>
        </authorList>
    </citation>
    <scope>NUCLEOTIDE SEQUENCE [LARGE SCALE GENOMIC DNA]</scope>
    <source>
        <strain evidence="3 4">DSM 13305</strain>
    </source>
</reference>
<dbReference type="EMBL" id="FODY01000037">
    <property type="protein sequence ID" value="SEP46042.1"/>
    <property type="molecule type" value="Genomic_DNA"/>
</dbReference>
<sequence length="145" mass="15554">MKTIIIVSGHGHYATGFQSTIELLAGCNPDVYYLDLTIADTDATLRDKMNSVIARNSEANVLFICDILGGTPFKVAAQIANKAANMEVIAGCNIGAVLEGFLQKENLPLVDLAEFIVGVSRRTTIRLEKCVVEKVKQAMEPGAGI</sequence>
<dbReference type="PANTHER" id="PTHR33799:SF1">
    <property type="entry name" value="PTS SYSTEM MANNOSE-SPECIFIC EIIAB COMPONENT-RELATED"/>
    <property type="match status" value="1"/>
</dbReference>
<proteinExistence type="predicted"/>
<evidence type="ECO:0000256" key="1">
    <source>
        <dbReference type="ARBA" id="ARBA00022679"/>
    </source>
</evidence>
<evidence type="ECO:0000313" key="4">
    <source>
        <dbReference type="Proteomes" id="UP000198847"/>
    </source>
</evidence>
<dbReference type="GO" id="GO:0016020">
    <property type="term" value="C:membrane"/>
    <property type="evidence" value="ECO:0007669"/>
    <property type="project" value="InterPro"/>
</dbReference>
<accession>A0A1H8Y1W2</accession>
<evidence type="ECO:0000313" key="3">
    <source>
        <dbReference type="EMBL" id="SEP46042.1"/>
    </source>
</evidence>
<dbReference type="Pfam" id="PF03610">
    <property type="entry name" value="EIIA-man"/>
    <property type="match status" value="1"/>
</dbReference>
<dbReference type="PROSITE" id="PS51096">
    <property type="entry name" value="PTS_EIIA_TYPE_4"/>
    <property type="match status" value="1"/>
</dbReference>
<dbReference type="STRING" id="112903.SAMN04490178_13730"/>